<protein>
    <recommendedName>
        <fullName evidence="4">DUF998 domain-containing protein</fullName>
    </recommendedName>
</protein>
<dbReference type="Proteomes" id="UP000182284">
    <property type="component" value="Unassembled WGS sequence"/>
</dbReference>
<evidence type="ECO:0000313" key="3">
    <source>
        <dbReference type="Proteomes" id="UP000182284"/>
    </source>
</evidence>
<sequence>MSETPNTPDTDPHVLSYHRVRQALGAVALLLPLSLILGGLGVEGGLRDSLSNYFFSPLREVFVGALWAIGVFLMSYKGYARRSDERFSDQVLARISGLSALMVSVFPSLEDCPVKTEICVLPERTVTQILVHTGPSAWVHNMSAVVFFLCLVVFCLVQFPKTTDLARRRIYRACGYGILATLVLITSAFLAARLGGDAAADFVSRHNLIFWGEALGVWIFALAWLTKGKADQSAIRLMRTIVPGV</sequence>
<keyword evidence="1" id="KW-0472">Membrane</keyword>
<dbReference type="AlphaFoldDB" id="A0A1G7I6W4"/>
<feature type="transmembrane region" description="Helical" evidence="1">
    <location>
        <begin position="61"/>
        <end position="79"/>
    </location>
</feature>
<proteinExistence type="predicted"/>
<feature type="transmembrane region" description="Helical" evidence="1">
    <location>
        <begin position="171"/>
        <end position="196"/>
    </location>
</feature>
<keyword evidence="1" id="KW-0812">Transmembrane</keyword>
<accession>A0A1G7I6W4</accession>
<evidence type="ECO:0008006" key="4">
    <source>
        <dbReference type="Google" id="ProtNLM"/>
    </source>
</evidence>
<feature type="transmembrane region" description="Helical" evidence="1">
    <location>
        <begin position="138"/>
        <end position="159"/>
    </location>
</feature>
<organism evidence="2 3">
    <name type="scientific">Celeribacter baekdonensis</name>
    <dbReference type="NCBI Taxonomy" id="875171"/>
    <lineage>
        <taxon>Bacteria</taxon>
        <taxon>Pseudomonadati</taxon>
        <taxon>Pseudomonadota</taxon>
        <taxon>Alphaproteobacteria</taxon>
        <taxon>Rhodobacterales</taxon>
        <taxon>Roseobacteraceae</taxon>
        <taxon>Celeribacter</taxon>
    </lineage>
</organism>
<dbReference type="EMBL" id="FNBL01000002">
    <property type="protein sequence ID" value="SDF08109.1"/>
    <property type="molecule type" value="Genomic_DNA"/>
</dbReference>
<feature type="transmembrane region" description="Helical" evidence="1">
    <location>
        <begin position="23"/>
        <end position="41"/>
    </location>
</feature>
<reference evidence="2 3" key="1">
    <citation type="submission" date="2016-10" db="EMBL/GenBank/DDBJ databases">
        <authorList>
            <person name="de Groot N.N."/>
        </authorList>
    </citation>
    <scope>NUCLEOTIDE SEQUENCE [LARGE SCALE GENOMIC DNA]</scope>
    <source>
        <strain evidence="2 3">DSM 27375</strain>
    </source>
</reference>
<evidence type="ECO:0000313" key="2">
    <source>
        <dbReference type="EMBL" id="SDF08109.1"/>
    </source>
</evidence>
<gene>
    <name evidence="2" type="ORF">SAMN04488117_102207</name>
</gene>
<dbReference type="OrthoDB" id="9803163at2"/>
<dbReference type="RefSeq" id="WP_074641904.1">
    <property type="nucleotide sequence ID" value="NZ_FNBL01000002.1"/>
</dbReference>
<keyword evidence="1" id="KW-1133">Transmembrane helix</keyword>
<feature type="transmembrane region" description="Helical" evidence="1">
    <location>
        <begin position="208"/>
        <end position="226"/>
    </location>
</feature>
<name>A0A1G7I6W4_9RHOB</name>
<feature type="transmembrane region" description="Helical" evidence="1">
    <location>
        <begin position="91"/>
        <end position="109"/>
    </location>
</feature>
<evidence type="ECO:0000256" key="1">
    <source>
        <dbReference type="SAM" id="Phobius"/>
    </source>
</evidence>